<proteinExistence type="inferred from homology"/>
<dbReference type="GO" id="GO:0030943">
    <property type="term" value="F:mitochondrion targeting sequence binding"/>
    <property type="evidence" value="ECO:0007669"/>
    <property type="project" value="TreeGrafter"/>
</dbReference>
<evidence type="ECO:0000313" key="12">
    <source>
        <dbReference type="Proteomes" id="UP000011087"/>
    </source>
</evidence>
<accession>L1JQE8</accession>
<dbReference type="AlphaFoldDB" id="L1JQE8"/>
<dbReference type="GO" id="GO:0042721">
    <property type="term" value="C:TIM22 mitochondrial import inner membrane insertion complex"/>
    <property type="evidence" value="ECO:0007669"/>
    <property type="project" value="UniProtKB-UniRule"/>
</dbReference>
<keyword evidence="8" id="KW-0653">Protein transport</keyword>
<comment type="function">
    <text evidence="8">Essential core component of the TIM22 complex, a complex that mediates the import and insertion of multi-pass transmembrane proteins into the mitochondrial inner membrane. In the TIM22 complex, it constitutes the voltage-activated and signal-gated channel. Forms a twin-pore translocase that uses the membrane potential as external driving force in 2 voltage-dependent steps.</text>
</comment>
<comment type="similarity">
    <text evidence="2 8">Belongs to the Tim17/Tim22/Tim23 family.</text>
</comment>
<evidence type="ECO:0000256" key="7">
    <source>
        <dbReference type="ARBA" id="ARBA00023136"/>
    </source>
</evidence>
<evidence type="ECO:0000256" key="8">
    <source>
        <dbReference type="RuleBase" id="RU367038"/>
    </source>
</evidence>
<evidence type="ECO:0000313" key="10">
    <source>
        <dbReference type="EMBL" id="EKX50298.1"/>
    </source>
</evidence>
<dbReference type="PANTHER" id="PTHR14110">
    <property type="entry name" value="MITOCHONDRIAL IMPORT INNER MEMBRANE TRANSLOCASE SUBUNIT TIM22"/>
    <property type="match status" value="1"/>
</dbReference>
<feature type="transmembrane region" description="Helical" evidence="8">
    <location>
        <begin position="32"/>
        <end position="51"/>
    </location>
</feature>
<keyword evidence="3 8" id="KW-0812">Transmembrane</keyword>
<reference evidence="11" key="3">
    <citation type="submission" date="2016-03" db="UniProtKB">
        <authorList>
            <consortium name="EnsemblProtists"/>
        </authorList>
    </citation>
    <scope>IDENTIFICATION</scope>
</reference>
<gene>
    <name evidence="10" type="ORF">GUITHDRAFT_104108</name>
</gene>
<dbReference type="EnsemblProtists" id="EKX50298">
    <property type="protein sequence ID" value="EKX50298"/>
    <property type="gene ID" value="GUITHDRAFT_104108"/>
</dbReference>
<evidence type="ECO:0000256" key="9">
    <source>
        <dbReference type="SAM" id="MobiDB-lite"/>
    </source>
</evidence>
<keyword evidence="5 8" id="KW-1133">Transmembrane helix</keyword>
<evidence type="ECO:0000313" key="11">
    <source>
        <dbReference type="EnsemblProtists" id="EKX50298"/>
    </source>
</evidence>
<dbReference type="InterPro" id="IPR039175">
    <property type="entry name" value="TIM22"/>
</dbReference>
<keyword evidence="6 8" id="KW-0496">Mitochondrion</keyword>
<dbReference type="HOGENOM" id="CLU_1565829_0_0_1"/>
<dbReference type="EMBL" id="JH992979">
    <property type="protein sequence ID" value="EKX50298.1"/>
    <property type="molecule type" value="Genomic_DNA"/>
</dbReference>
<dbReference type="GO" id="GO:0045039">
    <property type="term" value="P:protein insertion into mitochondrial inner membrane"/>
    <property type="evidence" value="ECO:0007669"/>
    <property type="project" value="UniProtKB-UniRule"/>
</dbReference>
<evidence type="ECO:0000256" key="5">
    <source>
        <dbReference type="ARBA" id="ARBA00022989"/>
    </source>
</evidence>
<comment type="subcellular location">
    <subcellularLocation>
        <location evidence="1 8">Mitochondrion inner membrane</location>
        <topology evidence="1 8">Multi-pass membrane protein</topology>
    </subcellularLocation>
</comment>
<dbReference type="KEGG" id="gtt:GUITHDRAFT_104108"/>
<feature type="region of interest" description="Disordered" evidence="9">
    <location>
        <begin position="149"/>
        <end position="171"/>
    </location>
</feature>
<dbReference type="RefSeq" id="XP_005837278.1">
    <property type="nucleotide sequence ID" value="XM_005837221.1"/>
</dbReference>
<comment type="subunit">
    <text evidence="8">Component of the TIM22 complex.</text>
</comment>
<keyword evidence="7 8" id="KW-0472">Membrane</keyword>
<evidence type="ECO:0000256" key="1">
    <source>
        <dbReference type="ARBA" id="ARBA00004448"/>
    </source>
</evidence>
<protein>
    <recommendedName>
        <fullName evidence="8">Mitochondrial import inner membrane translocase subunit TIM22</fullName>
    </recommendedName>
</protein>
<dbReference type="OrthoDB" id="75343at2759"/>
<keyword evidence="4 8" id="KW-0999">Mitochondrion inner membrane</keyword>
<feature type="transmembrane region" description="Helical" evidence="8">
    <location>
        <begin position="71"/>
        <end position="89"/>
    </location>
</feature>
<reference evidence="12" key="2">
    <citation type="submission" date="2012-11" db="EMBL/GenBank/DDBJ databases">
        <authorList>
            <person name="Kuo A."/>
            <person name="Curtis B.A."/>
            <person name="Tanifuji G."/>
            <person name="Burki F."/>
            <person name="Gruber A."/>
            <person name="Irimia M."/>
            <person name="Maruyama S."/>
            <person name="Arias M.C."/>
            <person name="Ball S.G."/>
            <person name="Gile G.H."/>
            <person name="Hirakawa Y."/>
            <person name="Hopkins J.F."/>
            <person name="Rensing S.A."/>
            <person name="Schmutz J."/>
            <person name="Symeonidi A."/>
            <person name="Elias M."/>
            <person name="Eveleigh R.J."/>
            <person name="Herman E.K."/>
            <person name="Klute M.J."/>
            <person name="Nakayama T."/>
            <person name="Obornik M."/>
            <person name="Reyes-Prieto A."/>
            <person name="Armbrust E.V."/>
            <person name="Aves S.J."/>
            <person name="Beiko R.G."/>
            <person name="Coutinho P."/>
            <person name="Dacks J.B."/>
            <person name="Durnford D.G."/>
            <person name="Fast N.M."/>
            <person name="Green B.R."/>
            <person name="Grisdale C."/>
            <person name="Hempe F."/>
            <person name="Henrissat B."/>
            <person name="Hoppner M.P."/>
            <person name="Ishida K.-I."/>
            <person name="Kim E."/>
            <person name="Koreny L."/>
            <person name="Kroth P.G."/>
            <person name="Liu Y."/>
            <person name="Malik S.-B."/>
            <person name="Maier U.G."/>
            <person name="McRose D."/>
            <person name="Mock T."/>
            <person name="Neilson J.A."/>
            <person name="Onodera N.T."/>
            <person name="Poole A.M."/>
            <person name="Pritham E.J."/>
            <person name="Richards T.A."/>
            <person name="Rocap G."/>
            <person name="Roy S.W."/>
            <person name="Sarai C."/>
            <person name="Schaack S."/>
            <person name="Shirato S."/>
            <person name="Slamovits C.H."/>
            <person name="Spencer D.F."/>
            <person name="Suzuki S."/>
            <person name="Worden A.Z."/>
            <person name="Zauner S."/>
            <person name="Barry K."/>
            <person name="Bell C."/>
            <person name="Bharti A.K."/>
            <person name="Crow J.A."/>
            <person name="Grimwood J."/>
            <person name="Kramer R."/>
            <person name="Lindquist E."/>
            <person name="Lucas S."/>
            <person name="Salamov A."/>
            <person name="McFadden G.I."/>
            <person name="Lane C.E."/>
            <person name="Keeling P.J."/>
            <person name="Gray M.W."/>
            <person name="Grigoriev I.V."/>
            <person name="Archibald J.M."/>
        </authorList>
    </citation>
    <scope>NUCLEOTIDE SEQUENCE</scope>
    <source>
        <strain evidence="12">CCMP2712</strain>
    </source>
</reference>
<dbReference type="PaxDb" id="55529-EKX50298"/>
<keyword evidence="12" id="KW-1185">Reference proteome</keyword>
<evidence type="ECO:0000256" key="4">
    <source>
        <dbReference type="ARBA" id="ARBA00022792"/>
    </source>
</evidence>
<keyword evidence="8" id="KW-0813">Transport</keyword>
<evidence type="ECO:0000256" key="2">
    <source>
        <dbReference type="ARBA" id="ARBA00008444"/>
    </source>
</evidence>
<sequence>MVALRAKAEAVKSAEEIQAEKIRKIARSVDQVLGSVITGFIGPWVIGWIFGTMTGFKGNGFKGAMSNGFSTGTAWGSMSAAFCGVEVLAREIRGKTDKWNNMMGACSAGVVGNCGKGVGAMASGCVNFAVMSYIIDLFIDKKQDPFEEYAKNPNSQEKDLLRAQNTNKKAE</sequence>
<evidence type="ECO:0000256" key="6">
    <source>
        <dbReference type="ARBA" id="ARBA00023128"/>
    </source>
</evidence>
<dbReference type="GeneID" id="17306802"/>
<keyword evidence="8" id="KW-0811">Translocation</keyword>
<dbReference type="Proteomes" id="UP000011087">
    <property type="component" value="Unassembled WGS sequence"/>
</dbReference>
<organism evidence="10">
    <name type="scientific">Guillardia theta (strain CCMP2712)</name>
    <name type="common">Cryptophyte</name>
    <dbReference type="NCBI Taxonomy" id="905079"/>
    <lineage>
        <taxon>Eukaryota</taxon>
        <taxon>Cryptophyceae</taxon>
        <taxon>Pyrenomonadales</taxon>
        <taxon>Geminigeraceae</taxon>
        <taxon>Guillardia</taxon>
    </lineage>
</organism>
<evidence type="ECO:0000256" key="3">
    <source>
        <dbReference type="ARBA" id="ARBA00022692"/>
    </source>
</evidence>
<reference evidence="10 12" key="1">
    <citation type="journal article" date="2012" name="Nature">
        <title>Algal genomes reveal evolutionary mosaicism and the fate of nucleomorphs.</title>
        <authorList>
            <consortium name="DOE Joint Genome Institute"/>
            <person name="Curtis B.A."/>
            <person name="Tanifuji G."/>
            <person name="Burki F."/>
            <person name="Gruber A."/>
            <person name="Irimia M."/>
            <person name="Maruyama S."/>
            <person name="Arias M.C."/>
            <person name="Ball S.G."/>
            <person name="Gile G.H."/>
            <person name="Hirakawa Y."/>
            <person name="Hopkins J.F."/>
            <person name="Kuo A."/>
            <person name="Rensing S.A."/>
            <person name="Schmutz J."/>
            <person name="Symeonidi A."/>
            <person name="Elias M."/>
            <person name="Eveleigh R.J."/>
            <person name="Herman E.K."/>
            <person name="Klute M.J."/>
            <person name="Nakayama T."/>
            <person name="Obornik M."/>
            <person name="Reyes-Prieto A."/>
            <person name="Armbrust E.V."/>
            <person name="Aves S.J."/>
            <person name="Beiko R.G."/>
            <person name="Coutinho P."/>
            <person name="Dacks J.B."/>
            <person name="Durnford D.G."/>
            <person name="Fast N.M."/>
            <person name="Green B.R."/>
            <person name="Grisdale C.J."/>
            <person name="Hempel F."/>
            <person name="Henrissat B."/>
            <person name="Hoppner M.P."/>
            <person name="Ishida K."/>
            <person name="Kim E."/>
            <person name="Koreny L."/>
            <person name="Kroth P.G."/>
            <person name="Liu Y."/>
            <person name="Malik S.B."/>
            <person name="Maier U.G."/>
            <person name="McRose D."/>
            <person name="Mock T."/>
            <person name="Neilson J.A."/>
            <person name="Onodera N.T."/>
            <person name="Poole A.M."/>
            <person name="Pritham E.J."/>
            <person name="Richards T.A."/>
            <person name="Rocap G."/>
            <person name="Roy S.W."/>
            <person name="Sarai C."/>
            <person name="Schaack S."/>
            <person name="Shirato S."/>
            <person name="Slamovits C.H."/>
            <person name="Spencer D.F."/>
            <person name="Suzuki S."/>
            <person name="Worden A.Z."/>
            <person name="Zauner S."/>
            <person name="Barry K."/>
            <person name="Bell C."/>
            <person name="Bharti A.K."/>
            <person name="Crow J.A."/>
            <person name="Grimwood J."/>
            <person name="Kramer R."/>
            <person name="Lindquist E."/>
            <person name="Lucas S."/>
            <person name="Salamov A."/>
            <person name="McFadden G.I."/>
            <person name="Lane C.E."/>
            <person name="Keeling P.J."/>
            <person name="Gray M.W."/>
            <person name="Grigoriev I.V."/>
            <person name="Archibald J.M."/>
        </authorList>
    </citation>
    <scope>NUCLEOTIDE SEQUENCE</scope>
    <source>
        <strain evidence="10 12">CCMP2712</strain>
    </source>
</reference>
<dbReference type="Pfam" id="PF02466">
    <property type="entry name" value="Tim17"/>
    <property type="match status" value="1"/>
</dbReference>
<dbReference type="GO" id="GO:0008320">
    <property type="term" value="F:protein transmembrane transporter activity"/>
    <property type="evidence" value="ECO:0007669"/>
    <property type="project" value="UniProtKB-UniRule"/>
</dbReference>
<feature type="compositionally biased region" description="Basic and acidic residues" evidence="9">
    <location>
        <begin position="149"/>
        <end position="161"/>
    </location>
</feature>
<dbReference type="PANTHER" id="PTHR14110:SF0">
    <property type="entry name" value="MITOCHONDRIAL IMPORT INNER MEMBRANE TRANSLOCASE SUBUNIT TIM22"/>
    <property type="match status" value="1"/>
</dbReference>
<name>L1JQE8_GUITC</name>